<dbReference type="EMBL" id="MU865945">
    <property type="protein sequence ID" value="KAK4448155.1"/>
    <property type="molecule type" value="Genomic_DNA"/>
</dbReference>
<dbReference type="SUPFAM" id="SSF89550">
    <property type="entry name" value="PHP domain-like"/>
    <property type="match status" value="1"/>
</dbReference>
<keyword evidence="5 8" id="KW-0378">Hydrolase</keyword>
<feature type="domain" description="PHP" evidence="9">
    <location>
        <begin position="5"/>
        <end position="220"/>
    </location>
</feature>
<dbReference type="NCBIfam" id="TIGR01856">
    <property type="entry name" value="hisJ_fam"/>
    <property type="match status" value="1"/>
</dbReference>
<dbReference type="AlphaFoldDB" id="A0AAV9GJQ3"/>
<evidence type="ECO:0000256" key="3">
    <source>
        <dbReference type="ARBA" id="ARBA00013085"/>
    </source>
</evidence>
<dbReference type="Pfam" id="PF02811">
    <property type="entry name" value="PHP"/>
    <property type="match status" value="1"/>
</dbReference>
<keyword evidence="11" id="KW-1185">Reference proteome</keyword>
<accession>A0AAV9GJQ3</accession>
<evidence type="ECO:0000256" key="8">
    <source>
        <dbReference type="RuleBase" id="RU366003"/>
    </source>
</evidence>
<dbReference type="PANTHER" id="PTHR21039:SF0">
    <property type="entry name" value="HISTIDINOL-PHOSPHATASE"/>
    <property type="match status" value="1"/>
</dbReference>
<dbReference type="GO" id="GO:0004401">
    <property type="term" value="F:histidinol-phosphatase activity"/>
    <property type="evidence" value="ECO:0007669"/>
    <property type="project" value="UniProtKB-UniRule"/>
</dbReference>
<evidence type="ECO:0000256" key="6">
    <source>
        <dbReference type="ARBA" id="ARBA00023102"/>
    </source>
</evidence>
<dbReference type="GO" id="GO:0005737">
    <property type="term" value="C:cytoplasm"/>
    <property type="evidence" value="ECO:0007669"/>
    <property type="project" value="TreeGrafter"/>
</dbReference>
<reference evidence="10" key="1">
    <citation type="journal article" date="2023" name="Mol. Phylogenet. Evol.">
        <title>Genome-scale phylogeny and comparative genomics of the fungal order Sordariales.</title>
        <authorList>
            <person name="Hensen N."/>
            <person name="Bonometti L."/>
            <person name="Westerberg I."/>
            <person name="Brannstrom I.O."/>
            <person name="Guillou S."/>
            <person name="Cros-Aarteil S."/>
            <person name="Calhoun S."/>
            <person name="Haridas S."/>
            <person name="Kuo A."/>
            <person name="Mondo S."/>
            <person name="Pangilinan J."/>
            <person name="Riley R."/>
            <person name="LaButti K."/>
            <person name="Andreopoulos B."/>
            <person name="Lipzen A."/>
            <person name="Chen C."/>
            <person name="Yan M."/>
            <person name="Daum C."/>
            <person name="Ng V."/>
            <person name="Clum A."/>
            <person name="Steindorff A."/>
            <person name="Ohm R.A."/>
            <person name="Martin F."/>
            <person name="Silar P."/>
            <person name="Natvig D.O."/>
            <person name="Lalanne C."/>
            <person name="Gautier V."/>
            <person name="Ament-Velasquez S.L."/>
            <person name="Kruys A."/>
            <person name="Hutchinson M.I."/>
            <person name="Powell A.J."/>
            <person name="Barry K."/>
            <person name="Miller A.N."/>
            <person name="Grigoriev I.V."/>
            <person name="Debuchy R."/>
            <person name="Gladieux P."/>
            <person name="Hiltunen Thoren M."/>
            <person name="Johannesson H."/>
        </authorList>
    </citation>
    <scope>NUCLEOTIDE SEQUENCE</scope>
    <source>
        <strain evidence="10">PSN243</strain>
    </source>
</reference>
<comment type="similarity">
    <text evidence="2 8">Belongs to the PHP hydrolase family. HisK subfamily.</text>
</comment>
<keyword evidence="4 8" id="KW-0028">Amino-acid biosynthesis</keyword>
<reference evidence="10" key="2">
    <citation type="submission" date="2023-05" db="EMBL/GenBank/DDBJ databases">
        <authorList>
            <consortium name="Lawrence Berkeley National Laboratory"/>
            <person name="Steindorff A."/>
            <person name="Hensen N."/>
            <person name="Bonometti L."/>
            <person name="Westerberg I."/>
            <person name="Brannstrom I.O."/>
            <person name="Guillou S."/>
            <person name="Cros-Aarteil S."/>
            <person name="Calhoun S."/>
            <person name="Haridas S."/>
            <person name="Kuo A."/>
            <person name="Mondo S."/>
            <person name="Pangilinan J."/>
            <person name="Riley R."/>
            <person name="Labutti K."/>
            <person name="Andreopoulos B."/>
            <person name="Lipzen A."/>
            <person name="Chen C."/>
            <person name="Yanf M."/>
            <person name="Daum C."/>
            <person name="Ng V."/>
            <person name="Clum A."/>
            <person name="Ohm R."/>
            <person name="Martin F."/>
            <person name="Silar P."/>
            <person name="Natvig D."/>
            <person name="Lalanne C."/>
            <person name="Gautier V."/>
            <person name="Ament-Velasquez S.L."/>
            <person name="Kruys A."/>
            <person name="Hutchinson M.I."/>
            <person name="Powell A.J."/>
            <person name="Barry K."/>
            <person name="Miller A.N."/>
            <person name="Grigoriev I.V."/>
            <person name="Debuchy R."/>
            <person name="Gladieux P."/>
            <person name="Thoren M.H."/>
            <person name="Johannesson H."/>
        </authorList>
    </citation>
    <scope>NUCLEOTIDE SEQUENCE</scope>
    <source>
        <strain evidence="10">PSN243</strain>
    </source>
</reference>
<dbReference type="InterPro" id="IPR016195">
    <property type="entry name" value="Pol/histidinol_Pase-like"/>
</dbReference>
<evidence type="ECO:0000256" key="7">
    <source>
        <dbReference type="ARBA" id="ARBA00049158"/>
    </source>
</evidence>
<dbReference type="Gene3D" id="3.20.20.140">
    <property type="entry name" value="Metal-dependent hydrolases"/>
    <property type="match status" value="1"/>
</dbReference>
<comment type="caution">
    <text evidence="10">The sequence shown here is derived from an EMBL/GenBank/DDBJ whole genome shotgun (WGS) entry which is preliminary data.</text>
</comment>
<evidence type="ECO:0000259" key="9">
    <source>
        <dbReference type="Pfam" id="PF02811"/>
    </source>
</evidence>
<evidence type="ECO:0000313" key="11">
    <source>
        <dbReference type="Proteomes" id="UP001321760"/>
    </source>
</evidence>
<evidence type="ECO:0000256" key="2">
    <source>
        <dbReference type="ARBA" id="ARBA00009152"/>
    </source>
</evidence>
<dbReference type="GO" id="GO:0000105">
    <property type="term" value="P:L-histidine biosynthetic process"/>
    <property type="evidence" value="ECO:0007669"/>
    <property type="project" value="UniProtKB-UniRule"/>
</dbReference>
<evidence type="ECO:0000256" key="1">
    <source>
        <dbReference type="ARBA" id="ARBA00004970"/>
    </source>
</evidence>
<dbReference type="PANTHER" id="PTHR21039">
    <property type="entry name" value="HISTIDINOL PHOSPHATASE-RELATED"/>
    <property type="match status" value="1"/>
</dbReference>
<comment type="catalytic activity">
    <reaction evidence="7 8">
        <text>L-histidinol phosphate + H2O = L-histidinol + phosphate</text>
        <dbReference type="Rhea" id="RHEA:14465"/>
        <dbReference type="ChEBI" id="CHEBI:15377"/>
        <dbReference type="ChEBI" id="CHEBI:43474"/>
        <dbReference type="ChEBI" id="CHEBI:57699"/>
        <dbReference type="ChEBI" id="CHEBI:57980"/>
        <dbReference type="EC" id="3.1.3.15"/>
    </reaction>
</comment>
<organism evidence="10 11">
    <name type="scientific">Podospora aff. communis PSN243</name>
    <dbReference type="NCBI Taxonomy" id="3040156"/>
    <lineage>
        <taxon>Eukaryota</taxon>
        <taxon>Fungi</taxon>
        <taxon>Dikarya</taxon>
        <taxon>Ascomycota</taxon>
        <taxon>Pezizomycotina</taxon>
        <taxon>Sordariomycetes</taxon>
        <taxon>Sordariomycetidae</taxon>
        <taxon>Sordariales</taxon>
        <taxon>Podosporaceae</taxon>
        <taxon>Podospora</taxon>
    </lineage>
</organism>
<dbReference type="FunFam" id="3.20.20.140:FF:000059">
    <property type="entry name" value="Histidinol-phosphatase"/>
    <property type="match status" value="1"/>
</dbReference>
<evidence type="ECO:0000256" key="4">
    <source>
        <dbReference type="ARBA" id="ARBA00022605"/>
    </source>
</evidence>
<evidence type="ECO:0000256" key="5">
    <source>
        <dbReference type="ARBA" id="ARBA00022801"/>
    </source>
</evidence>
<protein>
    <recommendedName>
        <fullName evidence="3 8">Histidinol-phosphatase</fullName>
        <shortName evidence="8">HolPase</shortName>
        <ecNumber evidence="3 8">3.1.3.15</ecNumber>
    </recommendedName>
</protein>
<dbReference type="CDD" id="cd12110">
    <property type="entry name" value="PHP_HisPPase_Hisj_like"/>
    <property type="match status" value="1"/>
</dbReference>
<dbReference type="InterPro" id="IPR004013">
    <property type="entry name" value="PHP_dom"/>
</dbReference>
<proteinExistence type="inferred from homology"/>
<dbReference type="Proteomes" id="UP001321760">
    <property type="component" value="Unassembled WGS sequence"/>
</dbReference>
<evidence type="ECO:0000313" key="10">
    <source>
        <dbReference type="EMBL" id="KAK4448155.1"/>
    </source>
</evidence>
<sequence>MAFTMHSHSGQFCPGHAVDALETIIQHAIQLGYRTMGLTEHMPRLSVADLYPEELVPSPEESLSALSPRHAAFLSHAVHLQAKYASQIHILVGFESEWLRPDEYTPLIQSLASDPRVDYFMGSLHHVAGIPIDYDKAMYASAVAACGGTERGLWARYYDEQFDMLRALEPKVVGHFDLIRLLSENPARDVKAEWPDVWEKMVRNLREVKRVGGWLECNTSALRKGLAEPYPARGVAVEWVAMGGRFTFSDDSHGVKQVATCYERGLDYLEGLGVREVWTWERLPRGEGEKAELRERGVSLEEFRGSLKLEGKA</sequence>
<dbReference type="InterPro" id="IPR010140">
    <property type="entry name" value="Histidinol_P_phosphatase_HisJ"/>
</dbReference>
<keyword evidence="6 8" id="KW-0368">Histidine biosynthesis</keyword>
<dbReference type="EC" id="3.1.3.15" evidence="3 8"/>
<gene>
    <name evidence="10" type="ORF">QBC34DRAFT_120247</name>
</gene>
<comment type="pathway">
    <text evidence="1 8">Amino-acid biosynthesis; L-histidine biosynthesis; L-histidine from 5-phospho-alpha-D-ribose 1-diphosphate: step 8/9.</text>
</comment>
<name>A0AAV9GJQ3_9PEZI</name>